<protein>
    <recommendedName>
        <fullName evidence="3">TBC1 domain family member 31</fullName>
    </recommendedName>
</protein>
<dbReference type="InterPro" id="IPR051570">
    <property type="entry name" value="TBC1_cilium_biogenesis"/>
</dbReference>
<keyword evidence="10" id="KW-0966">Cell projection</keyword>
<dbReference type="InterPro" id="IPR015943">
    <property type="entry name" value="WD40/YVTN_repeat-like_dom_sf"/>
</dbReference>
<dbReference type="InterPro" id="IPR000195">
    <property type="entry name" value="Rab-GAP-TBC_dom"/>
</dbReference>
<keyword evidence="9" id="KW-0206">Cytoskeleton</keyword>
<evidence type="ECO:0000256" key="4">
    <source>
        <dbReference type="ARBA" id="ARBA00022490"/>
    </source>
</evidence>
<evidence type="ECO:0000256" key="13">
    <source>
        <dbReference type="SAM" id="MobiDB-lite"/>
    </source>
</evidence>
<reference evidence="14" key="1">
    <citation type="submission" date="2020-04" db="EMBL/GenBank/DDBJ databases">
        <authorList>
            <person name="Alioto T."/>
            <person name="Alioto T."/>
            <person name="Gomez Garrido J."/>
        </authorList>
    </citation>
    <scope>NUCLEOTIDE SEQUENCE</scope>
    <source>
        <strain evidence="14">A484AB</strain>
    </source>
</reference>
<gene>
    <name evidence="14" type="ORF">PACLA_8A050595</name>
</gene>
<dbReference type="GO" id="GO:0060090">
    <property type="term" value="F:molecular adaptor activity"/>
    <property type="evidence" value="ECO:0007669"/>
    <property type="project" value="UniProtKB-ARBA"/>
</dbReference>
<dbReference type="AlphaFoldDB" id="A0A6S7JHE6"/>
<dbReference type="InterPro" id="IPR035969">
    <property type="entry name" value="Rab-GAP_TBC_sf"/>
</dbReference>
<sequence>MLLSLERKELVSLMKDHESSICSISIHASGRHALTTANEIAQIWDLDTFTKKKTLNGAQTVGIQQVFFLPLSNTIISSFKDDSIFAWDFESLVCKYQLPVPEGPAPHYRAFATPRDGRLLAAGGRSHFLHIWTLESKTLLRIIDLPTKVRMVKQLEFLADSFDGGSSQTVGILSQDGIIRFVNIHTCKLVFEVGSHEKRINSFSLSPNGSDMACIMDSGCINIYSVPALTSHLKQAPAPVFKTLVDDRLRKKGGNSTIQSTSMEDSKQNKGRTSFSKQKKTVKPTWLKPSESTTEDEQSTATDGLSHSRLRAILRGYGEYPAKYRMFIWRSLLQLPENHAAFCSLVDKGTHSTFVTLHENYPIKSRKLLRVLQRILSALAHWSAVFGETEFLPLLVFPFVKLFQNNQLICFEVVATVLVNWCQNWFEFFPNPPINLLSMVENLLVHHDKNLLQHLVQADVKSQIYCWPIIETLFSEVLTKEEWLRIWDHIFSNHPSFLLFLVAAYLICSRKVLMQCTAKEDFEYFVHHRNACDISAVIQEAYHLQNTTPSDIDPGKMLEEFKPLTKGQYPVFNKYPKFIVDYQVQERERIRQEELEYLQQRQLAVELKKQAEERKEAEEAFYRNQELMMEAEKQRRDLILLEEQKLADQRVRLQAMRREVHTRELQLMDAVRRKYMENQSKFKEVELKRMDDEIQRKVRALQIFRHIMYLYPFCGNNTPISPTDLARRGVYTRIPIYSRYYSLNMPVHLYNSRLHPSA</sequence>
<comment type="function">
    <text evidence="11">Molecular adapter which is involved in cilium biogenesis. Part of a functional complex including OFD1 a centriolar protein involved in cilium assembly. Could regulate the cAMP-dependent phosphorylation of OFD1, and its subsequent ubiquitination by PJA2 which ultimately leads to its proteasomal degradation.</text>
</comment>
<dbReference type="InterPro" id="IPR036322">
    <property type="entry name" value="WD40_repeat_dom_sf"/>
</dbReference>
<evidence type="ECO:0000256" key="7">
    <source>
        <dbReference type="ARBA" id="ARBA00022794"/>
    </source>
</evidence>
<dbReference type="PROSITE" id="PS50086">
    <property type="entry name" value="TBC_RABGAP"/>
    <property type="match status" value="1"/>
</dbReference>
<feature type="region of interest" description="Disordered" evidence="13">
    <location>
        <begin position="252"/>
        <end position="303"/>
    </location>
</feature>
<dbReference type="FunFam" id="1.10.472.80:FF:000022">
    <property type="entry name" value="TBC1 domain family, member 31"/>
    <property type="match status" value="1"/>
</dbReference>
<dbReference type="GO" id="GO:0060271">
    <property type="term" value="P:cilium assembly"/>
    <property type="evidence" value="ECO:0007669"/>
    <property type="project" value="UniProtKB-ARBA"/>
</dbReference>
<comment type="subcellular location">
    <subcellularLocation>
        <location evidence="1">Cytoplasm</location>
        <location evidence="1">Cytoskeleton</location>
        <location evidence="1">Cilium basal body</location>
    </subcellularLocation>
    <subcellularLocation>
        <location evidence="2">Cytoplasm</location>
        <location evidence="2">Cytoskeleton</location>
        <location evidence="2">Microtubule organizing center</location>
        <location evidence="2">Centrosome</location>
        <location evidence="2">Centriolar satellite</location>
    </subcellularLocation>
</comment>
<dbReference type="PANTHER" id="PTHR19853:SF1">
    <property type="entry name" value="TBC1 DOMAIN FAMILY MEMBER 31"/>
    <property type="match status" value="1"/>
</dbReference>
<dbReference type="EMBL" id="CACRXK020016896">
    <property type="protein sequence ID" value="CAB4030467.1"/>
    <property type="molecule type" value="Genomic_DNA"/>
</dbReference>
<evidence type="ECO:0000256" key="1">
    <source>
        <dbReference type="ARBA" id="ARBA00004120"/>
    </source>
</evidence>
<evidence type="ECO:0000256" key="9">
    <source>
        <dbReference type="ARBA" id="ARBA00023212"/>
    </source>
</evidence>
<keyword evidence="8 12" id="KW-0175">Coiled coil</keyword>
<dbReference type="InterPro" id="IPR001680">
    <property type="entry name" value="WD40_rpt"/>
</dbReference>
<dbReference type="SUPFAM" id="SSF50978">
    <property type="entry name" value="WD40 repeat-like"/>
    <property type="match status" value="1"/>
</dbReference>
<evidence type="ECO:0000256" key="3">
    <source>
        <dbReference type="ARBA" id="ARBA00014199"/>
    </source>
</evidence>
<dbReference type="Pfam" id="PF00566">
    <property type="entry name" value="RabGAP-TBC"/>
    <property type="match status" value="1"/>
</dbReference>
<dbReference type="PANTHER" id="PTHR19853">
    <property type="entry name" value="WD REPEAT CONTAINING PROTEIN 3 WDR3"/>
    <property type="match status" value="1"/>
</dbReference>
<proteinExistence type="predicted"/>
<evidence type="ECO:0000256" key="5">
    <source>
        <dbReference type="ARBA" id="ARBA00022574"/>
    </source>
</evidence>
<evidence type="ECO:0000313" key="15">
    <source>
        <dbReference type="Proteomes" id="UP001152795"/>
    </source>
</evidence>
<keyword evidence="7" id="KW-0970">Cilium biogenesis/degradation</keyword>
<evidence type="ECO:0000256" key="11">
    <source>
        <dbReference type="ARBA" id="ARBA00034464"/>
    </source>
</evidence>
<dbReference type="GO" id="GO:0036064">
    <property type="term" value="C:ciliary basal body"/>
    <property type="evidence" value="ECO:0007669"/>
    <property type="project" value="TreeGrafter"/>
</dbReference>
<keyword evidence="6" id="KW-0677">Repeat</keyword>
<evidence type="ECO:0000313" key="14">
    <source>
        <dbReference type="EMBL" id="CAB4030467.1"/>
    </source>
</evidence>
<dbReference type="Proteomes" id="UP001152795">
    <property type="component" value="Unassembled WGS sequence"/>
</dbReference>
<dbReference type="SUPFAM" id="SSF47923">
    <property type="entry name" value="Ypt/Rab-GAP domain of gyp1p"/>
    <property type="match status" value="1"/>
</dbReference>
<feature type="coiled-coil region" evidence="12">
    <location>
        <begin position="590"/>
        <end position="659"/>
    </location>
</feature>
<accession>A0A6S7JHE6</accession>
<organism evidence="14 15">
    <name type="scientific">Paramuricea clavata</name>
    <name type="common">Red gorgonian</name>
    <name type="synonym">Violescent sea-whip</name>
    <dbReference type="NCBI Taxonomy" id="317549"/>
    <lineage>
        <taxon>Eukaryota</taxon>
        <taxon>Metazoa</taxon>
        <taxon>Cnidaria</taxon>
        <taxon>Anthozoa</taxon>
        <taxon>Octocorallia</taxon>
        <taxon>Malacalcyonacea</taxon>
        <taxon>Plexauridae</taxon>
        <taxon>Paramuricea</taxon>
    </lineage>
</organism>
<keyword evidence="5" id="KW-0853">WD repeat</keyword>
<dbReference type="OrthoDB" id="5578278at2759"/>
<feature type="compositionally biased region" description="Polar residues" evidence="13">
    <location>
        <begin position="254"/>
        <end position="263"/>
    </location>
</feature>
<dbReference type="GO" id="GO:0034451">
    <property type="term" value="C:centriolar satellite"/>
    <property type="evidence" value="ECO:0007669"/>
    <property type="project" value="UniProtKB-SubCell"/>
</dbReference>
<evidence type="ECO:0000256" key="12">
    <source>
        <dbReference type="SAM" id="Coils"/>
    </source>
</evidence>
<evidence type="ECO:0000256" key="2">
    <source>
        <dbReference type="ARBA" id="ARBA00004607"/>
    </source>
</evidence>
<comment type="caution">
    <text evidence="14">The sequence shown here is derived from an EMBL/GenBank/DDBJ whole genome shotgun (WGS) entry which is preliminary data.</text>
</comment>
<dbReference type="Gene3D" id="1.10.472.80">
    <property type="entry name" value="Ypt/Rab-GAP domain of gyp1p, domain 3"/>
    <property type="match status" value="1"/>
</dbReference>
<name>A0A6S7JHE6_PARCT</name>
<dbReference type="Gene3D" id="2.130.10.10">
    <property type="entry name" value="YVTN repeat-like/Quinoprotein amine dehydrogenase"/>
    <property type="match status" value="2"/>
</dbReference>
<keyword evidence="15" id="KW-1185">Reference proteome</keyword>
<evidence type="ECO:0000256" key="6">
    <source>
        <dbReference type="ARBA" id="ARBA00022737"/>
    </source>
</evidence>
<evidence type="ECO:0000256" key="10">
    <source>
        <dbReference type="ARBA" id="ARBA00023273"/>
    </source>
</evidence>
<evidence type="ECO:0000256" key="8">
    <source>
        <dbReference type="ARBA" id="ARBA00023054"/>
    </source>
</evidence>
<dbReference type="SMART" id="SM00320">
    <property type="entry name" value="WD40"/>
    <property type="match status" value="5"/>
</dbReference>
<keyword evidence="4" id="KW-0963">Cytoplasm</keyword>